<organism evidence="1 2">
    <name type="scientific">Kaistella jeonii</name>
    <dbReference type="NCBI Taxonomy" id="266749"/>
    <lineage>
        <taxon>Bacteria</taxon>
        <taxon>Pseudomonadati</taxon>
        <taxon>Bacteroidota</taxon>
        <taxon>Flavobacteriia</taxon>
        <taxon>Flavobacteriales</taxon>
        <taxon>Weeksellaceae</taxon>
        <taxon>Chryseobacterium group</taxon>
        <taxon>Kaistella</taxon>
    </lineage>
</organism>
<evidence type="ECO:0000313" key="2">
    <source>
        <dbReference type="Proteomes" id="UP000031473"/>
    </source>
</evidence>
<protein>
    <recommendedName>
        <fullName evidence="3">HNH endonuclease</fullName>
    </recommendedName>
</protein>
<dbReference type="STRING" id="266749.SAMN05421876_103323"/>
<gene>
    <name evidence="1" type="ORF">OA86_02885</name>
</gene>
<sequence length="381" mass="45340">MNISQLLDLKTSDHITYQDLLNCDEWKNKREEILDRDNHLCTICKTSKTLDGTFLTGYSKNILYARRMNGELSLPDFRIHLEVHHEFYIRNLFPWEYDDALITVCNECHAAIHQERKIPVYFDQSKTIAVNEDPCQKCGGLGFLDMFAHVQNGICFQCHGTGIQTFWSPNKKEKKFTWQFLYEYRTAFNYLFSGNYSFSEKQLIDFKNYLELGNEHYEINSVISKELKLGLIFNTNICWTDYLEILFYNKPQIIYTGDGIDIYDYQIDFAKLPIDKTVELFKNKDYQESLFIKLYEAIESDTDSQHITVEFERNQKYYNLLREKTNYSADEIFHIMSGEERLHYFNENFYNIVFEKITNDIPNFTIEKFYGLFAKRTANQT</sequence>
<name>A0A0C1D6S6_9FLAO</name>
<dbReference type="EMBL" id="JSYL01000002">
    <property type="protein sequence ID" value="KIA89595.1"/>
    <property type="molecule type" value="Genomic_DNA"/>
</dbReference>
<dbReference type="OrthoDB" id="1250255at2"/>
<keyword evidence="2" id="KW-1185">Reference proteome</keyword>
<comment type="caution">
    <text evidence="1">The sequence shown here is derived from an EMBL/GenBank/DDBJ whole genome shotgun (WGS) entry which is preliminary data.</text>
</comment>
<dbReference type="AlphaFoldDB" id="A0A0C1D6S6"/>
<evidence type="ECO:0008006" key="3">
    <source>
        <dbReference type="Google" id="ProtNLM"/>
    </source>
</evidence>
<evidence type="ECO:0000313" key="1">
    <source>
        <dbReference type="EMBL" id="KIA89595.1"/>
    </source>
</evidence>
<accession>A0A0C1D6S6</accession>
<dbReference type="RefSeq" id="WP_039348592.1">
    <property type="nucleotide sequence ID" value="NZ_FOLA01000003.1"/>
</dbReference>
<dbReference type="Proteomes" id="UP000031473">
    <property type="component" value="Unassembled WGS sequence"/>
</dbReference>
<proteinExistence type="predicted"/>
<reference evidence="1 2" key="1">
    <citation type="submission" date="2014-10" db="EMBL/GenBank/DDBJ databases">
        <title>Kaistella jeonii genome.</title>
        <authorList>
            <person name="Clayton J.T."/>
            <person name="Newman J.D."/>
        </authorList>
    </citation>
    <scope>NUCLEOTIDE SEQUENCE [LARGE SCALE GENOMIC DNA]</scope>
    <source>
        <strain evidence="1 2">DSM 17048</strain>
    </source>
</reference>